<proteinExistence type="predicted"/>
<dbReference type="AlphaFoldDB" id="A0A822XNS6"/>
<organism evidence="1 2">
    <name type="scientific">Nelumbo nucifera</name>
    <name type="common">Sacred lotus</name>
    <dbReference type="NCBI Taxonomy" id="4432"/>
    <lineage>
        <taxon>Eukaryota</taxon>
        <taxon>Viridiplantae</taxon>
        <taxon>Streptophyta</taxon>
        <taxon>Embryophyta</taxon>
        <taxon>Tracheophyta</taxon>
        <taxon>Spermatophyta</taxon>
        <taxon>Magnoliopsida</taxon>
        <taxon>Proteales</taxon>
        <taxon>Nelumbonaceae</taxon>
        <taxon>Nelumbo</taxon>
    </lineage>
</organism>
<comment type="caution">
    <text evidence="1">The sequence shown here is derived from an EMBL/GenBank/DDBJ whole genome shotgun (WGS) entry which is preliminary data.</text>
</comment>
<reference evidence="1 2" key="1">
    <citation type="journal article" date="2020" name="Mol. Biol. Evol.">
        <title>Distinct Expression and Methylation Patterns for Genes with Different Fates following a Single Whole-Genome Duplication in Flowering Plants.</title>
        <authorList>
            <person name="Shi T."/>
            <person name="Rahmani R.S."/>
            <person name="Gugger P.F."/>
            <person name="Wang M."/>
            <person name="Li H."/>
            <person name="Zhang Y."/>
            <person name="Li Z."/>
            <person name="Wang Q."/>
            <person name="Van de Peer Y."/>
            <person name="Marchal K."/>
            <person name="Chen J."/>
        </authorList>
    </citation>
    <scope>NUCLEOTIDE SEQUENCE [LARGE SCALE GENOMIC DNA]</scope>
    <source>
        <tissue evidence="1">Leaf</tissue>
    </source>
</reference>
<evidence type="ECO:0000313" key="1">
    <source>
        <dbReference type="EMBL" id="DAD22060.1"/>
    </source>
</evidence>
<gene>
    <name evidence="1" type="ORF">HUJ06_023523</name>
</gene>
<protein>
    <submittedName>
        <fullName evidence="1">Uncharacterized protein</fullName>
    </submittedName>
</protein>
<accession>A0A822XNS6</accession>
<dbReference type="Proteomes" id="UP000607653">
    <property type="component" value="Unassembled WGS sequence"/>
</dbReference>
<name>A0A822XNS6_NELNU</name>
<keyword evidence="2" id="KW-1185">Reference proteome</keyword>
<evidence type="ECO:0000313" key="2">
    <source>
        <dbReference type="Proteomes" id="UP000607653"/>
    </source>
</evidence>
<sequence length="169" mass="19525">MLDEELKIRAELEMDIERDLEEEIKDGICRLALRLHRLYQHQMERNARETSPIPSGARVRSQVQNTIFSEVIINIRMEGGSKIEINEIKKEVGEKGRPKASKSKIVEDRQGKMGSCGKEFDWVRTLRSGTVVVPRNIYPGVKHENKRRSYTSRQPKGNVYVGTRKYEVA</sequence>
<dbReference type="EMBL" id="DUZY01000001">
    <property type="protein sequence ID" value="DAD22060.1"/>
    <property type="molecule type" value="Genomic_DNA"/>
</dbReference>